<dbReference type="AlphaFoldDB" id="A0A4R4DZK3"/>
<dbReference type="RefSeq" id="WP_131851783.1">
    <property type="nucleotide sequence ID" value="NZ_SKFH01000011.1"/>
</dbReference>
<accession>A0A4R4DZK3</accession>
<name>A0A4R4DZK3_9BACT</name>
<proteinExistence type="predicted"/>
<keyword evidence="2" id="KW-1185">Reference proteome</keyword>
<evidence type="ECO:0000313" key="2">
    <source>
        <dbReference type="Proteomes" id="UP000295164"/>
    </source>
</evidence>
<dbReference type="PROSITE" id="PS51257">
    <property type="entry name" value="PROKAR_LIPOPROTEIN"/>
    <property type="match status" value="1"/>
</dbReference>
<protein>
    <recommendedName>
        <fullName evidence="3">Lipoprotein</fullName>
    </recommendedName>
</protein>
<sequence length="178" mass="19288">MKNLIVLSAAVLALASCSKKVTELPEATDSGSNTFGARVNGELWAPQGKGILPHAPLLEASFAGNDNYVINARNISKSPTETEFEIYLQGVTRPGTYALNQTTELRPAHTASYAYFVERTLTPTHQWMTNAQTTGTVVITKVDKNAHVLAGTFSFRATDRNGGEVLDVTEGRFDLTIQ</sequence>
<gene>
    <name evidence="1" type="ORF">E0486_08745</name>
</gene>
<reference evidence="1 2" key="1">
    <citation type="submission" date="2019-03" db="EMBL/GenBank/DDBJ databases">
        <authorList>
            <person name="Kim M.K.M."/>
        </authorList>
    </citation>
    <scope>NUCLEOTIDE SEQUENCE [LARGE SCALE GENOMIC DNA]</scope>
    <source>
        <strain evidence="1 2">17J68-15</strain>
    </source>
</reference>
<organism evidence="1 2">
    <name type="scientific">Flaviaesturariibacter aridisoli</name>
    <dbReference type="NCBI Taxonomy" id="2545761"/>
    <lineage>
        <taxon>Bacteria</taxon>
        <taxon>Pseudomonadati</taxon>
        <taxon>Bacteroidota</taxon>
        <taxon>Chitinophagia</taxon>
        <taxon>Chitinophagales</taxon>
        <taxon>Chitinophagaceae</taxon>
        <taxon>Flaviaestuariibacter</taxon>
    </lineage>
</organism>
<dbReference type="InterPro" id="IPR046219">
    <property type="entry name" value="DUF6252"/>
</dbReference>
<dbReference type="OrthoDB" id="881763at2"/>
<comment type="caution">
    <text evidence="1">The sequence shown here is derived from an EMBL/GenBank/DDBJ whole genome shotgun (WGS) entry which is preliminary data.</text>
</comment>
<evidence type="ECO:0008006" key="3">
    <source>
        <dbReference type="Google" id="ProtNLM"/>
    </source>
</evidence>
<dbReference type="Pfam" id="PF19765">
    <property type="entry name" value="DUF6252"/>
    <property type="match status" value="1"/>
</dbReference>
<evidence type="ECO:0000313" key="1">
    <source>
        <dbReference type="EMBL" id="TCZ72169.1"/>
    </source>
</evidence>
<dbReference type="Proteomes" id="UP000295164">
    <property type="component" value="Unassembled WGS sequence"/>
</dbReference>
<dbReference type="EMBL" id="SKFH01000011">
    <property type="protein sequence ID" value="TCZ72169.1"/>
    <property type="molecule type" value="Genomic_DNA"/>
</dbReference>